<proteinExistence type="predicted"/>
<evidence type="ECO:0000259" key="1">
    <source>
        <dbReference type="Pfam" id="PF04471"/>
    </source>
</evidence>
<name>A0ABP6EY82_9ACTN</name>
<evidence type="ECO:0000259" key="2">
    <source>
        <dbReference type="Pfam" id="PF20282"/>
    </source>
</evidence>
<dbReference type="SUPFAM" id="SSF52980">
    <property type="entry name" value="Restriction endonuclease-like"/>
    <property type="match status" value="1"/>
</dbReference>
<dbReference type="EMBL" id="BAAARK010000024">
    <property type="protein sequence ID" value="GAA2679548.1"/>
    <property type="molecule type" value="Genomic_DNA"/>
</dbReference>
<organism evidence="3 4">
    <name type="scientific">Streptomyces lunalinharesii</name>
    <dbReference type="NCBI Taxonomy" id="333384"/>
    <lineage>
        <taxon>Bacteria</taxon>
        <taxon>Bacillati</taxon>
        <taxon>Actinomycetota</taxon>
        <taxon>Actinomycetes</taxon>
        <taxon>Kitasatosporales</taxon>
        <taxon>Streptomycetaceae</taxon>
        <taxon>Streptomyces</taxon>
    </lineage>
</organism>
<dbReference type="InterPro" id="IPR007560">
    <property type="entry name" value="Restrct_endonuc_IV_Mrr"/>
</dbReference>
<dbReference type="InterPro" id="IPR011335">
    <property type="entry name" value="Restrct_endonuc-II-like"/>
</dbReference>
<protein>
    <recommendedName>
        <fullName evidence="5">Restriction endonuclease</fullName>
    </recommendedName>
</protein>
<dbReference type="RefSeq" id="WP_344581769.1">
    <property type="nucleotide sequence ID" value="NZ_BAAARK010000024.1"/>
</dbReference>
<sequence>MSSPDGSAEPLFSEVPKPSQVPVTVLSPMMATGPAVTPKQILAHHSPTQFEEFVYEWLLALKEEGYVDVMQLGGAHDGGADVAAFLTAHRTDDRWHCYQCKHYGKALTPAIAYVEILKIIAVVAGGKYHTLPERYVFVAPRIGASLTQLLAKPAELKESFLDWAAKGTDRLTTEYGADPLGAALELARQTDFARFEAANLDRILEQHATTPYHVRRFGTRLPDREARQAPPPEHTPVETRYIQKLLDVYQEKWGCDPGAMGQVRAHSKAGPHLQHQREAFYCAEQLRVFARDSVPEGTFESLQKNVYDGVVNVTWRDFATGFDRLNSVQDAARDMQLGTNVLVHVVEPIDRMGICHQLANDDRLAWVEEET</sequence>
<dbReference type="Pfam" id="PF04471">
    <property type="entry name" value="Mrr_cat"/>
    <property type="match status" value="1"/>
</dbReference>
<dbReference type="Pfam" id="PF20282">
    <property type="entry name" value="CTD6"/>
    <property type="match status" value="1"/>
</dbReference>
<dbReference type="InterPro" id="IPR046914">
    <property type="entry name" value="ABC-3C_CTD6"/>
</dbReference>
<evidence type="ECO:0008006" key="5">
    <source>
        <dbReference type="Google" id="ProtNLM"/>
    </source>
</evidence>
<evidence type="ECO:0000313" key="3">
    <source>
        <dbReference type="EMBL" id="GAA2679548.1"/>
    </source>
</evidence>
<evidence type="ECO:0000313" key="4">
    <source>
        <dbReference type="Proteomes" id="UP001500994"/>
    </source>
</evidence>
<gene>
    <name evidence="3" type="ORF">GCM10009864_59780</name>
</gene>
<comment type="caution">
    <text evidence="3">The sequence shown here is derived from an EMBL/GenBank/DDBJ whole genome shotgun (WGS) entry which is preliminary data.</text>
</comment>
<dbReference type="Proteomes" id="UP001500994">
    <property type="component" value="Unassembled WGS sequence"/>
</dbReference>
<keyword evidence="4" id="KW-1185">Reference proteome</keyword>
<feature type="domain" description="Restriction endonuclease type IV Mrr" evidence="1">
    <location>
        <begin position="45"/>
        <end position="124"/>
    </location>
</feature>
<accession>A0ABP6EY82</accession>
<feature type="domain" description="ABC-three component systems C-terminal" evidence="2">
    <location>
        <begin position="238"/>
        <end position="366"/>
    </location>
</feature>
<reference evidence="4" key="1">
    <citation type="journal article" date="2019" name="Int. J. Syst. Evol. Microbiol.">
        <title>The Global Catalogue of Microorganisms (GCM) 10K type strain sequencing project: providing services to taxonomists for standard genome sequencing and annotation.</title>
        <authorList>
            <consortium name="The Broad Institute Genomics Platform"/>
            <consortium name="The Broad Institute Genome Sequencing Center for Infectious Disease"/>
            <person name="Wu L."/>
            <person name="Ma J."/>
        </authorList>
    </citation>
    <scope>NUCLEOTIDE SEQUENCE [LARGE SCALE GENOMIC DNA]</scope>
    <source>
        <strain evidence="4">JCM 16374</strain>
    </source>
</reference>